<reference evidence="5" key="1">
    <citation type="submission" date="2022-12" db="EMBL/GenBank/DDBJ databases">
        <authorList>
            <person name="Petersen C."/>
        </authorList>
    </citation>
    <scope>NUCLEOTIDE SEQUENCE</scope>
    <source>
        <strain evidence="5">IBT 29677</strain>
    </source>
</reference>
<dbReference type="PROSITE" id="PS50082">
    <property type="entry name" value="WD_REPEATS_2"/>
    <property type="match status" value="6"/>
</dbReference>
<dbReference type="RefSeq" id="XP_056486925.1">
    <property type="nucleotide sequence ID" value="XM_056631374.1"/>
</dbReference>
<dbReference type="CDD" id="cd00200">
    <property type="entry name" value="WD40"/>
    <property type="match status" value="1"/>
</dbReference>
<gene>
    <name evidence="5" type="ORF">N7509_006737</name>
</gene>
<dbReference type="PANTHER" id="PTHR19848:SF8">
    <property type="entry name" value="F-BOX AND WD REPEAT DOMAIN CONTAINING 7"/>
    <property type="match status" value="1"/>
</dbReference>
<dbReference type="PANTHER" id="PTHR19848">
    <property type="entry name" value="WD40 REPEAT PROTEIN"/>
    <property type="match status" value="1"/>
</dbReference>
<dbReference type="OrthoDB" id="538223at2759"/>
<dbReference type="InterPro" id="IPR019775">
    <property type="entry name" value="WD40_repeat_CS"/>
</dbReference>
<keyword evidence="4" id="KW-0732">Signal</keyword>
<dbReference type="PRINTS" id="PR00320">
    <property type="entry name" value="GPROTEINBRPT"/>
</dbReference>
<dbReference type="AlphaFoldDB" id="A0A9W9VXK9"/>
<keyword evidence="1 3" id="KW-0853">WD repeat</keyword>
<keyword evidence="2" id="KW-0677">Repeat</keyword>
<feature type="repeat" description="WD" evidence="3">
    <location>
        <begin position="280"/>
        <end position="321"/>
    </location>
</feature>
<evidence type="ECO:0008006" key="7">
    <source>
        <dbReference type="Google" id="ProtNLM"/>
    </source>
</evidence>
<dbReference type="PROSITE" id="PS00678">
    <property type="entry name" value="WD_REPEATS_1"/>
    <property type="match status" value="3"/>
</dbReference>
<dbReference type="PROSITE" id="PS50294">
    <property type="entry name" value="WD_REPEATS_REGION"/>
    <property type="match status" value="5"/>
</dbReference>
<protein>
    <recommendedName>
        <fullName evidence="7">Anaphase-promoting complex subunit 4 WD40 domain-containing protein</fullName>
    </recommendedName>
</protein>
<dbReference type="InterPro" id="IPR011659">
    <property type="entry name" value="WD40"/>
</dbReference>
<evidence type="ECO:0000313" key="6">
    <source>
        <dbReference type="Proteomes" id="UP001147747"/>
    </source>
</evidence>
<feature type="repeat" description="WD" evidence="3">
    <location>
        <begin position="361"/>
        <end position="402"/>
    </location>
</feature>
<dbReference type="InterPro" id="IPR001680">
    <property type="entry name" value="WD40_rpt"/>
</dbReference>
<keyword evidence="6" id="KW-1185">Reference proteome</keyword>
<comment type="caution">
    <text evidence="5">The sequence shown here is derived from an EMBL/GenBank/DDBJ whole genome shotgun (WGS) entry which is preliminary data.</text>
</comment>
<feature type="repeat" description="WD" evidence="3">
    <location>
        <begin position="403"/>
        <end position="444"/>
    </location>
</feature>
<evidence type="ECO:0000313" key="5">
    <source>
        <dbReference type="EMBL" id="KAJ5391247.1"/>
    </source>
</evidence>
<dbReference type="Gene3D" id="2.130.10.10">
    <property type="entry name" value="YVTN repeat-like/Quinoprotein amine dehydrogenase"/>
    <property type="match status" value="4"/>
</dbReference>
<sequence length="536" mass="59391">MSAGVFWMLKLEKLVTAWGASTSLIDRTRDAYRFIQHHKPTIEESPLQAYASALVFSPTRSITRNQFITEEPNWIKTKPMMEDDWNSCLLTLESHKQSVQAVSWASNNILASASFDGTVKMWDISTSDCLSTFRGNGWSISSLGWLRDSKLGLVLGDGRIETWNTTEDYNLPPLKDGDRPLWEPILSFKDTIELFKVASWSSQGTLAFAVEDGSIWVRPAVSVTRHQPSVPFKGTHRGVFTLAWSHDGRIASGARDGTLKIWDTADRKCKLAPGGHSDGLEGHSHQVWSVAWSKNGTRLASASRDKTIKVWDVAGDRREQPLLGHSQRVNKIAWSADKTKLVSVSEDGTVIVWDTCTGGYMQNRIGDVHSVAWSKDGTRIAFAAGYNAIVIWNVVTGDRTQTLMDESNNIRSVVWSEDGTKLASVSKDHQIKFWDLSSEKCVEAVLQDGASTNPITWPEYGAESETLDLDSVLSSTNLMTYGIDREDSWITSNGKRQLRLPPGYHIECSAILPERIGIGCGSGRVLTFTVSETTAS</sequence>
<evidence type="ECO:0000256" key="2">
    <source>
        <dbReference type="ARBA" id="ARBA00022737"/>
    </source>
</evidence>
<evidence type="ECO:0000256" key="1">
    <source>
        <dbReference type="ARBA" id="ARBA00022574"/>
    </source>
</evidence>
<evidence type="ECO:0000256" key="4">
    <source>
        <dbReference type="SAM" id="SignalP"/>
    </source>
</evidence>
<accession>A0A9W9VXK9</accession>
<feature type="repeat" description="WD" evidence="3">
    <location>
        <begin position="322"/>
        <end position="363"/>
    </location>
</feature>
<dbReference type="InterPro" id="IPR036322">
    <property type="entry name" value="WD40_repeat_dom_sf"/>
</dbReference>
<organism evidence="5 6">
    <name type="scientific">Penicillium cosmopolitanum</name>
    <dbReference type="NCBI Taxonomy" id="1131564"/>
    <lineage>
        <taxon>Eukaryota</taxon>
        <taxon>Fungi</taxon>
        <taxon>Dikarya</taxon>
        <taxon>Ascomycota</taxon>
        <taxon>Pezizomycotina</taxon>
        <taxon>Eurotiomycetes</taxon>
        <taxon>Eurotiomycetidae</taxon>
        <taxon>Eurotiales</taxon>
        <taxon>Aspergillaceae</taxon>
        <taxon>Penicillium</taxon>
    </lineage>
</organism>
<reference evidence="5" key="2">
    <citation type="journal article" date="2023" name="IMA Fungus">
        <title>Comparative genomic study of the Penicillium genus elucidates a diverse pangenome and 15 lateral gene transfer events.</title>
        <authorList>
            <person name="Petersen C."/>
            <person name="Sorensen T."/>
            <person name="Nielsen M.R."/>
            <person name="Sondergaard T.E."/>
            <person name="Sorensen J.L."/>
            <person name="Fitzpatrick D.A."/>
            <person name="Frisvad J.C."/>
            <person name="Nielsen K.L."/>
        </authorList>
    </citation>
    <scope>NUCLEOTIDE SEQUENCE</scope>
    <source>
        <strain evidence="5">IBT 29677</strain>
    </source>
</reference>
<dbReference type="InterPro" id="IPR015943">
    <property type="entry name" value="WD40/YVTN_repeat-like_dom_sf"/>
</dbReference>
<dbReference type="Pfam" id="PF00400">
    <property type="entry name" value="WD40"/>
    <property type="match status" value="5"/>
</dbReference>
<feature type="signal peptide" evidence="4">
    <location>
        <begin position="1"/>
        <end position="19"/>
    </location>
</feature>
<dbReference type="InterPro" id="IPR020472">
    <property type="entry name" value="WD40_PAC1"/>
</dbReference>
<feature type="repeat" description="WD" evidence="3">
    <location>
        <begin position="232"/>
        <end position="272"/>
    </location>
</feature>
<feature type="chain" id="PRO_5040721551" description="Anaphase-promoting complex subunit 4 WD40 domain-containing protein" evidence="4">
    <location>
        <begin position="20"/>
        <end position="536"/>
    </location>
</feature>
<feature type="repeat" description="WD" evidence="3">
    <location>
        <begin position="92"/>
        <end position="132"/>
    </location>
</feature>
<evidence type="ECO:0000256" key="3">
    <source>
        <dbReference type="PROSITE-ProRule" id="PRU00221"/>
    </source>
</evidence>
<name>A0A9W9VXK9_9EURO</name>
<dbReference type="Proteomes" id="UP001147747">
    <property type="component" value="Unassembled WGS sequence"/>
</dbReference>
<dbReference type="EMBL" id="JAPZBU010000008">
    <property type="protein sequence ID" value="KAJ5391247.1"/>
    <property type="molecule type" value="Genomic_DNA"/>
</dbReference>
<dbReference type="SUPFAM" id="SSF50978">
    <property type="entry name" value="WD40 repeat-like"/>
    <property type="match status" value="1"/>
</dbReference>
<dbReference type="GeneID" id="81370354"/>
<dbReference type="Pfam" id="PF07676">
    <property type="entry name" value="PD40"/>
    <property type="match status" value="1"/>
</dbReference>
<proteinExistence type="predicted"/>
<dbReference type="SMART" id="SM00320">
    <property type="entry name" value="WD40"/>
    <property type="match status" value="7"/>
</dbReference>